<dbReference type="EMBL" id="JAVXUO010001219">
    <property type="protein sequence ID" value="KAK2984615.1"/>
    <property type="molecule type" value="Genomic_DNA"/>
</dbReference>
<evidence type="ECO:0000313" key="2">
    <source>
        <dbReference type="EMBL" id="KAK2984615.1"/>
    </source>
</evidence>
<comment type="caution">
    <text evidence="2">The sequence shown here is derived from an EMBL/GenBank/DDBJ whole genome shotgun (WGS) entry which is preliminary data.</text>
</comment>
<dbReference type="SUPFAM" id="SSF48452">
    <property type="entry name" value="TPR-like"/>
    <property type="match status" value="1"/>
</dbReference>
<dbReference type="InterPro" id="IPR043376">
    <property type="entry name" value="NPG1-like"/>
</dbReference>
<dbReference type="Gene3D" id="1.25.40.10">
    <property type="entry name" value="Tetratricopeptide repeat domain"/>
    <property type="match status" value="1"/>
</dbReference>
<dbReference type="InterPro" id="IPR019734">
    <property type="entry name" value="TPR_rpt"/>
</dbReference>
<dbReference type="SMART" id="SM00028">
    <property type="entry name" value="TPR"/>
    <property type="match status" value="3"/>
</dbReference>
<dbReference type="InterPro" id="IPR011990">
    <property type="entry name" value="TPR-like_helical_dom_sf"/>
</dbReference>
<dbReference type="Proteomes" id="UP001187471">
    <property type="component" value="Unassembled WGS sequence"/>
</dbReference>
<keyword evidence="3" id="KW-1185">Reference proteome</keyword>
<gene>
    <name evidence="2" type="ORF">RJ640_029121</name>
</gene>
<protein>
    <submittedName>
        <fullName evidence="2">Uncharacterized protein</fullName>
    </submittedName>
</protein>
<organism evidence="2 3">
    <name type="scientific">Escallonia rubra</name>
    <dbReference type="NCBI Taxonomy" id="112253"/>
    <lineage>
        <taxon>Eukaryota</taxon>
        <taxon>Viridiplantae</taxon>
        <taxon>Streptophyta</taxon>
        <taxon>Embryophyta</taxon>
        <taxon>Tracheophyta</taxon>
        <taxon>Spermatophyta</taxon>
        <taxon>Magnoliopsida</taxon>
        <taxon>eudicotyledons</taxon>
        <taxon>Gunneridae</taxon>
        <taxon>Pentapetalae</taxon>
        <taxon>asterids</taxon>
        <taxon>campanulids</taxon>
        <taxon>Escalloniales</taxon>
        <taxon>Escalloniaceae</taxon>
        <taxon>Escallonia</taxon>
    </lineage>
</organism>
<dbReference type="PANTHER" id="PTHR44102">
    <property type="entry name" value="PROTEIN NPG1"/>
    <property type="match status" value="1"/>
</dbReference>
<proteinExistence type="predicted"/>
<accession>A0AA88UH52</accession>
<feature type="repeat" description="TPR" evidence="1">
    <location>
        <begin position="61"/>
        <end position="94"/>
    </location>
</feature>
<dbReference type="PANTHER" id="PTHR44102:SF12">
    <property type="entry name" value="PROTEIN NPGR2"/>
    <property type="match status" value="1"/>
</dbReference>
<evidence type="ECO:0000256" key="1">
    <source>
        <dbReference type="PROSITE-ProRule" id="PRU00339"/>
    </source>
</evidence>
<dbReference type="AlphaFoldDB" id="A0AA88UH52"/>
<evidence type="ECO:0000313" key="3">
    <source>
        <dbReference type="Proteomes" id="UP001187471"/>
    </source>
</evidence>
<name>A0AA88UH52_9ASTE</name>
<keyword evidence="1" id="KW-0802">TPR repeat</keyword>
<dbReference type="PROSITE" id="PS50005">
    <property type="entry name" value="TPR"/>
    <property type="match status" value="1"/>
</dbReference>
<reference evidence="2" key="1">
    <citation type="submission" date="2022-12" db="EMBL/GenBank/DDBJ databases">
        <title>Draft genome assemblies for two species of Escallonia (Escalloniales).</title>
        <authorList>
            <person name="Chanderbali A."/>
            <person name="Dervinis C."/>
            <person name="Anghel I."/>
            <person name="Soltis D."/>
            <person name="Soltis P."/>
            <person name="Zapata F."/>
        </authorList>
    </citation>
    <scope>NUCLEOTIDE SEQUENCE</scope>
    <source>
        <strain evidence="2">UCBG92.1500</strain>
        <tissue evidence="2">Leaf</tissue>
    </source>
</reference>
<feature type="non-terminal residue" evidence="2">
    <location>
        <position position="171"/>
    </location>
</feature>
<sequence>MEERAAAAEGGHALPQDNGNRYRSLELETWHDLAFVYISLSQWRDAEICLSKSTTISHYSASRWHATGVLNEAKGLHKEALAGYQHALDIDPTHVASLVSMAVVLRRQASKSQPVARSFLTEALRLDRMNSSAWYTLGLLYKDEGAESAVEAAECFEAATVLQETEPVEPF</sequence>